<evidence type="ECO:0000313" key="2">
    <source>
        <dbReference type="Proteomes" id="UP000531561"/>
    </source>
</evidence>
<dbReference type="Proteomes" id="UP000531561">
    <property type="component" value="Unassembled WGS sequence"/>
</dbReference>
<gene>
    <name evidence="1" type="ORF">Bfra_010527</name>
</gene>
<comment type="caution">
    <text evidence="1">The sequence shown here is derived from an EMBL/GenBank/DDBJ whole genome shotgun (WGS) entry which is preliminary data.</text>
</comment>
<evidence type="ECO:0000313" key="1">
    <source>
        <dbReference type="EMBL" id="KAF5867552.1"/>
    </source>
</evidence>
<proteinExistence type="predicted"/>
<reference evidence="1 2" key="1">
    <citation type="journal article" date="2020" name="Phytopathology">
        <title>A high-quality genome resource of Botrytis fragariae, a new and rapidly spreading fungal pathogen causing strawberry gray mold in the U.S.A.</title>
        <authorList>
            <person name="Wu Y."/>
            <person name="Saski C.A."/>
            <person name="Schnabel G."/>
            <person name="Xiao S."/>
            <person name="Hu M."/>
        </authorList>
    </citation>
    <scope>NUCLEOTIDE SEQUENCE [LARGE SCALE GENOMIC DNA]</scope>
    <source>
        <strain evidence="1 2">BVB16</strain>
    </source>
</reference>
<dbReference type="AlphaFoldDB" id="A0A8H6AHJ8"/>
<keyword evidence="2" id="KW-1185">Reference proteome</keyword>
<dbReference type="RefSeq" id="XP_037186501.1">
    <property type="nucleotide sequence ID" value="XM_037340858.1"/>
</dbReference>
<sequence>MIRGYWKLCDKHSESSRLESIMQKTSTYASCEDPRMLGTHIQDFDREGSKFQYCAEREVKKGEEVCLSYIEVPSRSKMKRRHALARWLSGDCRCKRCLAE</sequence>
<dbReference type="SUPFAM" id="SSF82199">
    <property type="entry name" value="SET domain"/>
    <property type="match status" value="1"/>
</dbReference>
<dbReference type="Gene3D" id="2.170.270.10">
    <property type="entry name" value="SET domain"/>
    <property type="match status" value="1"/>
</dbReference>
<protein>
    <submittedName>
        <fullName evidence="1">Putative mynd domain protein</fullName>
    </submittedName>
</protein>
<accession>A0A8H6AHJ8</accession>
<organism evidence="1 2">
    <name type="scientific">Botrytis fragariae</name>
    <dbReference type="NCBI Taxonomy" id="1964551"/>
    <lineage>
        <taxon>Eukaryota</taxon>
        <taxon>Fungi</taxon>
        <taxon>Dikarya</taxon>
        <taxon>Ascomycota</taxon>
        <taxon>Pezizomycotina</taxon>
        <taxon>Leotiomycetes</taxon>
        <taxon>Helotiales</taxon>
        <taxon>Sclerotiniaceae</taxon>
        <taxon>Botrytis</taxon>
    </lineage>
</organism>
<dbReference type="InterPro" id="IPR046341">
    <property type="entry name" value="SET_dom_sf"/>
</dbReference>
<name>A0A8H6AHJ8_9HELO</name>
<dbReference type="EMBL" id="JABFCT010000028">
    <property type="protein sequence ID" value="KAF5867552.1"/>
    <property type="molecule type" value="Genomic_DNA"/>
</dbReference>
<dbReference type="GeneID" id="59264550"/>
<dbReference type="OrthoDB" id="438641at2759"/>